<dbReference type="KEGG" id="asd:AS9A_4536"/>
<sequence length="353" mass="38227">MIDSPFRHRDIPAILGLRSSAAWIVVVFVVAAYVIVAARSSSGLEYPVVAAVAITAIALGGFAIVFAKSDPLPLRAALPLGAIAPVLALLFSFQLTPGEFPHNATWYVNAVTFIVCFTALRGRILIAWISMGMMAVVLTWWGLSHGEGLAFGFWRTAFSANLLLLATILAFTMRPVARTVFALQEGALQRAAEQASTTAILEERDQRLQRLNELVRPLLELIASGTELTAAEREECRLIEGQLRDSLRARALAVAPIQESAKHARQRGVDVVLLDDGGLTGASAEIVSRVRKAISSVLDDALNGRVTARVLPNGRDVLATILSTSNDFTTRITINRHGETEWSREPTRVSPTL</sequence>
<feature type="transmembrane region" description="Helical" evidence="1">
    <location>
        <begin position="125"/>
        <end position="143"/>
    </location>
</feature>
<keyword evidence="1" id="KW-1133">Transmembrane helix</keyword>
<dbReference type="eggNOG" id="COG3850">
    <property type="taxonomic scope" value="Bacteria"/>
</dbReference>
<feature type="transmembrane region" description="Helical" evidence="1">
    <location>
        <begin position="46"/>
        <end position="67"/>
    </location>
</feature>
<feature type="transmembrane region" description="Helical" evidence="1">
    <location>
        <begin position="149"/>
        <end position="171"/>
    </location>
</feature>
<dbReference type="Proteomes" id="UP000009235">
    <property type="component" value="Chromosome"/>
</dbReference>
<evidence type="ECO:0000313" key="3">
    <source>
        <dbReference type="Proteomes" id="UP000009235"/>
    </source>
</evidence>
<dbReference type="AlphaFoldDB" id="F6ENW1"/>
<gene>
    <name evidence="2" type="ordered locus">AS9A_4536</name>
</gene>
<dbReference type="HOGENOM" id="CLU_058974_0_0_11"/>
<evidence type="ECO:0000256" key="1">
    <source>
        <dbReference type="SAM" id="Phobius"/>
    </source>
</evidence>
<reference evidence="2 3" key="1">
    <citation type="journal article" date="2011" name="J. Bacteriol.">
        <title>Complete genome sequence of Amycolicicoccus subflavus DQS3-9A1T, an actinomycete isolated from crude oil-polluted soil.</title>
        <authorList>
            <person name="Cai M."/>
            <person name="Chen W.M."/>
            <person name="Nie Y."/>
            <person name="Chi C.Q."/>
            <person name="Wang Y.N."/>
            <person name="Tang Y.Q."/>
            <person name="Li G.Y."/>
            <person name="Wu X.L."/>
        </authorList>
    </citation>
    <scope>NUCLEOTIDE SEQUENCE [LARGE SCALE GENOMIC DNA]</scope>
    <source>
        <strain evidence="3">DSM 45089 / DQS3-9A1</strain>
    </source>
</reference>
<feature type="transmembrane region" description="Helical" evidence="1">
    <location>
        <begin position="21"/>
        <end position="40"/>
    </location>
</feature>
<protein>
    <submittedName>
        <fullName evidence="2">Uncharacterized protein</fullName>
    </submittedName>
</protein>
<keyword evidence="1" id="KW-0812">Transmembrane</keyword>
<dbReference type="EMBL" id="CP002786">
    <property type="protein sequence ID" value="AEF42968.1"/>
    <property type="molecule type" value="Genomic_DNA"/>
</dbReference>
<organism evidence="2 3">
    <name type="scientific">Hoyosella subflava (strain DSM 45089 / JCM 17490 / NBRC 109087 / DQS3-9A1)</name>
    <name type="common">Amycolicicoccus subflavus</name>
    <dbReference type="NCBI Taxonomy" id="443218"/>
    <lineage>
        <taxon>Bacteria</taxon>
        <taxon>Bacillati</taxon>
        <taxon>Actinomycetota</taxon>
        <taxon>Actinomycetes</taxon>
        <taxon>Mycobacteriales</taxon>
        <taxon>Hoyosellaceae</taxon>
        <taxon>Hoyosella</taxon>
    </lineage>
</organism>
<dbReference type="STRING" id="443218.AS9A_4536"/>
<keyword evidence="3" id="KW-1185">Reference proteome</keyword>
<feature type="transmembrane region" description="Helical" evidence="1">
    <location>
        <begin position="74"/>
        <end position="92"/>
    </location>
</feature>
<keyword evidence="1" id="KW-0472">Membrane</keyword>
<dbReference type="OrthoDB" id="4465538at2"/>
<name>F6ENW1_HOYSD</name>
<dbReference type="RefSeq" id="WP_013809316.1">
    <property type="nucleotide sequence ID" value="NC_015564.1"/>
</dbReference>
<evidence type="ECO:0000313" key="2">
    <source>
        <dbReference type="EMBL" id="AEF42968.1"/>
    </source>
</evidence>
<proteinExistence type="predicted"/>
<accession>F6ENW1</accession>